<gene>
    <name evidence="9" type="ORF">FHS19_006070</name>
</gene>
<dbReference type="PROSITE" id="PS50928">
    <property type="entry name" value="ABC_TM1"/>
    <property type="match status" value="1"/>
</dbReference>
<comment type="similarity">
    <text evidence="7">Belongs to the binding-protein-dependent transport system permease family.</text>
</comment>
<sequence length="323" mass="36759">MSLDRSDAANEQIPARVHSGRGASLGFKLRKYKALYLLMLPGILYYILFKYAPMYGVIIAFQDFSIGRGIMGSKFVGLQHFIDFFVNTPDAWKLVRNTVMLNVYDLIFRFPAPIILALLFHEIRSRKFKWFVQSVSYMPHFLSTVVIAGIMVTFLSQQTGIVNHILDWLGFGRILFLGEPGWFRTIYVGSEIWQTIGWGTILYLAAIAGVDPTLYEAAKIDGANRFQQMRHVTFIGMIPVMIVLFVLTLSHFMETGFQKIILLYNPMTYETADVLNTYIYRRGILSADFSFATAVGLFQSVIGFVLVVSANRVVKKFSDTSLW</sequence>
<dbReference type="PANTHER" id="PTHR43227">
    <property type="entry name" value="BLL4140 PROTEIN"/>
    <property type="match status" value="1"/>
</dbReference>
<dbReference type="CDD" id="cd06261">
    <property type="entry name" value="TM_PBP2"/>
    <property type="match status" value="1"/>
</dbReference>
<feature type="transmembrane region" description="Helical" evidence="7">
    <location>
        <begin position="186"/>
        <end position="210"/>
    </location>
</feature>
<dbReference type="InterPro" id="IPR000515">
    <property type="entry name" value="MetI-like"/>
</dbReference>
<dbReference type="InterPro" id="IPR050809">
    <property type="entry name" value="UgpAE/MalFG_permease"/>
</dbReference>
<protein>
    <submittedName>
        <fullName evidence="9">Putative aldouronate transport system permease protein</fullName>
    </submittedName>
</protein>
<dbReference type="Pfam" id="PF00528">
    <property type="entry name" value="BPD_transp_1"/>
    <property type="match status" value="1"/>
</dbReference>
<evidence type="ECO:0000259" key="8">
    <source>
        <dbReference type="PROSITE" id="PS50928"/>
    </source>
</evidence>
<keyword evidence="2 7" id="KW-0813">Transport</keyword>
<keyword evidence="6 7" id="KW-0472">Membrane</keyword>
<evidence type="ECO:0000256" key="5">
    <source>
        <dbReference type="ARBA" id="ARBA00022989"/>
    </source>
</evidence>
<keyword evidence="4 7" id="KW-0812">Transmembrane</keyword>
<feature type="transmembrane region" description="Helical" evidence="7">
    <location>
        <begin position="289"/>
        <end position="308"/>
    </location>
</feature>
<dbReference type="SUPFAM" id="SSF161098">
    <property type="entry name" value="MetI-like"/>
    <property type="match status" value="1"/>
</dbReference>
<evidence type="ECO:0000256" key="1">
    <source>
        <dbReference type="ARBA" id="ARBA00004651"/>
    </source>
</evidence>
<organism evidence="9 10">
    <name type="scientific">Paenibacillus rhizosphaerae</name>
    <dbReference type="NCBI Taxonomy" id="297318"/>
    <lineage>
        <taxon>Bacteria</taxon>
        <taxon>Bacillati</taxon>
        <taxon>Bacillota</taxon>
        <taxon>Bacilli</taxon>
        <taxon>Bacillales</taxon>
        <taxon>Paenibacillaceae</taxon>
        <taxon>Paenibacillus</taxon>
    </lineage>
</organism>
<dbReference type="GO" id="GO:0055085">
    <property type="term" value="P:transmembrane transport"/>
    <property type="evidence" value="ECO:0007669"/>
    <property type="project" value="InterPro"/>
</dbReference>
<accession>A0A839U0R7</accession>
<dbReference type="GO" id="GO:0005886">
    <property type="term" value="C:plasma membrane"/>
    <property type="evidence" value="ECO:0007669"/>
    <property type="project" value="UniProtKB-SubCell"/>
</dbReference>
<dbReference type="AlphaFoldDB" id="A0A839U0R7"/>
<evidence type="ECO:0000313" key="9">
    <source>
        <dbReference type="EMBL" id="MBB3131350.1"/>
    </source>
</evidence>
<evidence type="ECO:0000256" key="7">
    <source>
        <dbReference type="RuleBase" id="RU363032"/>
    </source>
</evidence>
<feature type="transmembrane region" description="Helical" evidence="7">
    <location>
        <begin position="99"/>
        <end position="120"/>
    </location>
</feature>
<proteinExistence type="inferred from homology"/>
<dbReference type="PANTHER" id="PTHR43227:SF11">
    <property type="entry name" value="BLL4140 PROTEIN"/>
    <property type="match status" value="1"/>
</dbReference>
<comment type="caution">
    <text evidence="9">The sequence shown here is derived from an EMBL/GenBank/DDBJ whole genome shotgun (WGS) entry which is preliminary data.</text>
</comment>
<feature type="domain" description="ABC transmembrane type-1" evidence="8">
    <location>
        <begin position="95"/>
        <end position="310"/>
    </location>
</feature>
<name>A0A839U0R7_9BACL</name>
<evidence type="ECO:0000256" key="4">
    <source>
        <dbReference type="ARBA" id="ARBA00022692"/>
    </source>
</evidence>
<evidence type="ECO:0000313" key="10">
    <source>
        <dbReference type="Proteomes" id="UP000517523"/>
    </source>
</evidence>
<evidence type="ECO:0000256" key="6">
    <source>
        <dbReference type="ARBA" id="ARBA00023136"/>
    </source>
</evidence>
<reference evidence="9 10" key="1">
    <citation type="submission" date="2020-08" db="EMBL/GenBank/DDBJ databases">
        <title>Genomic Encyclopedia of Type Strains, Phase III (KMG-III): the genomes of soil and plant-associated and newly described type strains.</title>
        <authorList>
            <person name="Whitman W."/>
        </authorList>
    </citation>
    <scope>NUCLEOTIDE SEQUENCE [LARGE SCALE GENOMIC DNA]</scope>
    <source>
        <strain evidence="9 10">CECT 5831</strain>
    </source>
</reference>
<comment type="subcellular location">
    <subcellularLocation>
        <location evidence="1 7">Cell membrane</location>
        <topology evidence="1 7">Multi-pass membrane protein</topology>
    </subcellularLocation>
</comment>
<dbReference type="Gene3D" id="1.10.3720.10">
    <property type="entry name" value="MetI-like"/>
    <property type="match status" value="1"/>
</dbReference>
<dbReference type="InterPro" id="IPR035906">
    <property type="entry name" value="MetI-like_sf"/>
</dbReference>
<dbReference type="Proteomes" id="UP000517523">
    <property type="component" value="Unassembled WGS sequence"/>
</dbReference>
<feature type="transmembrane region" description="Helical" evidence="7">
    <location>
        <begin position="141"/>
        <end position="166"/>
    </location>
</feature>
<feature type="transmembrane region" description="Helical" evidence="7">
    <location>
        <begin position="231"/>
        <end position="253"/>
    </location>
</feature>
<dbReference type="EMBL" id="JACHXJ010000006">
    <property type="protein sequence ID" value="MBB3131350.1"/>
    <property type="molecule type" value="Genomic_DNA"/>
</dbReference>
<keyword evidence="3" id="KW-1003">Cell membrane</keyword>
<evidence type="ECO:0000256" key="3">
    <source>
        <dbReference type="ARBA" id="ARBA00022475"/>
    </source>
</evidence>
<feature type="transmembrane region" description="Helical" evidence="7">
    <location>
        <begin position="34"/>
        <end position="52"/>
    </location>
</feature>
<keyword evidence="5 7" id="KW-1133">Transmembrane helix</keyword>
<evidence type="ECO:0000256" key="2">
    <source>
        <dbReference type="ARBA" id="ARBA00022448"/>
    </source>
</evidence>